<accession>A0ABV3DV44</accession>
<dbReference type="RefSeq" id="WP_358363835.1">
    <property type="nucleotide sequence ID" value="NZ_JBEZFP010000188.1"/>
</dbReference>
<gene>
    <name evidence="2" type="ORF">AB0C36_39780</name>
</gene>
<dbReference type="Gene3D" id="3.10.450.50">
    <property type="match status" value="1"/>
</dbReference>
<dbReference type="InterPro" id="IPR032710">
    <property type="entry name" value="NTF2-like_dom_sf"/>
</dbReference>
<reference evidence="2 3" key="1">
    <citation type="submission" date="2024-06" db="EMBL/GenBank/DDBJ databases">
        <title>The Natural Products Discovery Center: Release of the First 8490 Sequenced Strains for Exploring Actinobacteria Biosynthetic Diversity.</title>
        <authorList>
            <person name="Kalkreuter E."/>
            <person name="Kautsar S.A."/>
            <person name="Yang D."/>
            <person name="Bader C.D."/>
            <person name="Teijaro C.N."/>
            <person name="Fluegel L."/>
            <person name="Davis C.M."/>
            <person name="Simpson J.R."/>
            <person name="Lauterbach L."/>
            <person name="Steele A.D."/>
            <person name="Gui C."/>
            <person name="Meng S."/>
            <person name="Li G."/>
            <person name="Viehrig K."/>
            <person name="Ye F."/>
            <person name="Su P."/>
            <person name="Kiefer A.F."/>
            <person name="Nichols A."/>
            <person name="Cepeda A.J."/>
            <person name="Yan W."/>
            <person name="Fan B."/>
            <person name="Jiang Y."/>
            <person name="Adhikari A."/>
            <person name="Zheng C.-J."/>
            <person name="Schuster L."/>
            <person name="Cowan T.M."/>
            <person name="Smanski M.J."/>
            <person name="Chevrette M.G."/>
            <person name="De Carvalho L.P.S."/>
            <person name="Shen B."/>
        </authorList>
    </citation>
    <scope>NUCLEOTIDE SEQUENCE [LARGE SCALE GENOMIC DNA]</scope>
    <source>
        <strain evidence="2 3">NPDC048946</strain>
    </source>
</reference>
<organism evidence="2 3">
    <name type="scientific">Streptodolium elevatio</name>
    <dbReference type="NCBI Taxonomy" id="3157996"/>
    <lineage>
        <taxon>Bacteria</taxon>
        <taxon>Bacillati</taxon>
        <taxon>Actinomycetota</taxon>
        <taxon>Actinomycetes</taxon>
        <taxon>Kitasatosporales</taxon>
        <taxon>Streptomycetaceae</taxon>
        <taxon>Streptodolium</taxon>
    </lineage>
</organism>
<comment type="caution">
    <text evidence="2">The sequence shown here is derived from an EMBL/GenBank/DDBJ whole genome shotgun (WGS) entry which is preliminary data.</text>
</comment>
<evidence type="ECO:0000313" key="3">
    <source>
        <dbReference type="Proteomes" id="UP001551482"/>
    </source>
</evidence>
<dbReference type="InterPro" id="IPR037401">
    <property type="entry name" value="SnoaL-like"/>
</dbReference>
<evidence type="ECO:0000259" key="1">
    <source>
        <dbReference type="Pfam" id="PF13577"/>
    </source>
</evidence>
<keyword evidence="3" id="KW-1185">Reference proteome</keyword>
<proteinExistence type="predicted"/>
<protein>
    <submittedName>
        <fullName evidence="2">Nuclear transport factor 2 family protein</fullName>
    </submittedName>
</protein>
<name>A0ABV3DV44_9ACTN</name>
<dbReference type="Pfam" id="PF13577">
    <property type="entry name" value="SnoaL_4"/>
    <property type="match status" value="1"/>
</dbReference>
<sequence length="152" mass="16885">MTTHESAAHKTAAADRFAVTDLANAYADALDRRDWAALDDVFTEDVAADYNGQHVINGRRTVVGMIRGYLDACGPTQHLLGNHRVTVDGDRAELTVKMRVHHIGAGRHAALTYECFGWYHANAVRTAHGWRLATWRQEVTAELGTRDLFVVD</sequence>
<dbReference type="SUPFAM" id="SSF54427">
    <property type="entry name" value="NTF2-like"/>
    <property type="match status" value="1"/>
</dbReference>
<dbReference type="EMBL" id="JBEZFP010000188">
    <property type="protein sequence ID" value="MEU8139623.1"/>
    <property type="molecule type" value="Genomic_DNA"/>
</dbReference>
<dbReference type="Proteomes" id="UP001551482">
    <property type="component" value="Unassembled WGS sequence"/>
</dbReference>
<evidence type="ECO:0000313" key="2">
    <source>
        <dbReference type="EMBL" id="MEU8139623.1"/>
    </source>
</evidence>
<feature type="domain" description="SnoaL-like" evidence="1">
    <location>
        <begin position="13"/>
        <end position="136"/>
    </location>
</feature>